<reference evidence="2 3" key="1">
    <citation type="submission" date="2019-06" db="EMBL/GenBank/DDBJ databases">
        <title>Draft genomes of female and male turbot (Scophthalmus maximus).</title>
        <authorList>
            <person name="Xu H."/>
            <person name="Xu X.-W."/>
            <person name="Shao C."/>
            <person name="Chen S."/>
        </authorList>
    </citation>
    <scope>NUCLEOTIDE SEQUENCE [LARGE SCALE GENOMIC DNA]</scope>
    <source>
        <strain evidence="2">Ysfricsl-2016a</strain>
        <tissue evidence="2">Blood</tissue>
    </source>
</reference>
<feature type="region of interest" description="Disordered" evidence="1">
    <location>
        <begin position="28"/>
        <end position="53"/>
    </location>
</feature>
<evidence type="ECO:0000313" key="3">
    <source>
        <dbReference type="Proteomes" id="UP000438429"/>
    </source>
</evidence>
<proteinExistence type="predicted"/>
<protein>
    <submittedName>
        <fullName evidence="2">Uncharacterized protein</fullName>
    </submittedName>
</protein>
<name>A0A6A4TSY4_SCOMX</name>
<dbReference type="Proteomes" id="UP000438429">
    <property type="component" value="Unassembled WGS sequence"/>
</dbReference>
<sequence length="81" mass="8871">MTRANGPIPPYDSDNEAQASIALSTLSELRLDNTRPSSSARLSTAAPMGSPFKTNDEVERFKLRLQQADETDSTTVPSFIR</sequence>
<dbReference type="EMBL" id="VEVO01000001">
    <property type="protein sequence ID" value="KAF0046710.1"/>
    <property type="molecule type" value="Genomic_DNA"/>
</dbReference>
<organism evidence="2 3">
    <name type="scientific">Scophthalmus maximus</name>
    <name type="common">Turbot</name>
    <name type="synonym">Psetta maxima</name>
    <dbReference type="NCBI Taxonomy" id="52904"/>
    <lineage>
        <taxon>Eukaryota</taxon>
        <taxon>Metazoa</taxon>
        <taxon>Chordata</taxon>
        <taxon>Craniata</taxon>
        <taxon>Vertebrata</taxon>
        <taxon>Euteleostomi</taxon>
        <taxon>Actinopterygii</taxon>
        <taxon>Neopterygii</taxon>
        <taxon>Teleostei</taxon>
        <taxon>Neoteleostei</taxon>
        <taxon>Acanthomorphata</taxon>
        <taxon>Carangaria</taxon>
        <taxon>Pleuronectiformes</taxon>
        <taxon>Pleuronectoidei</taxon>
        <taxon>Scophthalmidae</taxon>
        <taxon>Scophthalmus</taxon>
    </lineage>
</organism>
<evidence type="ECO:0000313" key="2">
    <source>
        <dbReference type="EMBL" id="KAF0046710.1"/>
    </source>
</evidence>
<gene>
    <name evidence="2" type="ORF">F2P81_000343</name>
</gene>
<evidence type="ECO:0000256" key="1">
    <source>
        <dbReference type="SAM" id="MobiDB-lite"/>
    </source>
</evidence>
<accession>A0A6A4TSY4</accession>
<dbReference type="AlphaFoldDB" id="A0A6A4TSY4"/>
<comment type="caution">
    <text evidence="2">The sequence shown here is derived from an EMBL/GenBank/DDBJ whole genome shotgun (WGS) entry which is preliminary data.</text>
</comment>